<dbReference type="CDD" id="cd01130">
    <property type="entry name" value="VirB11-like_ATPase"/>
    <property type="match status" value="1"/>
</dbReference>
<evidence type="ECO:0000256" key="1">
    <source>
        <dbReference type="ARBA" id="ARBA00006611"/>
    </source>
</evidence>
<evidence type="ECO:0000313" key="4">
    <source>
        <dbReference type="Proteomes" id="UP000076770"/>
    </source>
</evidence>
<comment type="similarity">
    <text evidence="1">Belongs to the GSP E family.</text>
</comment>
<dbReference type="Proteomes" id="UP000076770">
    <property type="component" value="Chromosome i"/>
</dbReference>
<dbReference type="Gene3D" id="3.30.450.380">
    <property type="match status" value="1"/>
</dbReference>
<evidence type="ECO:0000259" key="2">
    <source>
        <dbReference type="Pfam" id="PF00437"/>
    </source>
</evidence>
<dbReference type="AlphaFoldDB" id="A0A157T4A7"/>
<dbReference type="PANTHER" id="PTHR30486">
    <property type="entry name" value="TWITCHING MOTILITY PROTEIN PILT"/>
    <property type="match status" value="1"/>
</dbReference>
<organism evidence="3 4">
    <name type="scientific">Saccharolobus solfataricus</name>
    <name type="common">Sulfolobus solfataricus</name>
    <dbReference type="NCBI Taxonomy" id="2287"/>
    <lineage>
        <taxon>Archaea</taxon>
        <taxon>Thermoproteota</taxon>
        <taxon>Thermoprotei</taxon>
        <taxon>Sulfolobales</taxon>
        <taxon>Sulfolobaceae</taxon>
        <taxon>Saccharolobus</taxon>
    </lineage>
</organism>
<dbReference type="GO" id="GO:0016887">
    <property type="term" value="F:ATP hydrolysis activity"/>
    <property type="evidence" value="ECO:0007669"/>
    <property type="project" value="InterPro"/>
</dbReference>
<sequence>MGEWYIMSKIFKFPLQIGRGSVKQLPITDLPITLYPVTPLPEEVTTIVADYEVNILNLVPEDIKSNLTRNNIELILPNPHVFITFDERKGIYKYVLLEPPVNEMIYNIYNIFIEEVERELLSKNPSLDLAKIIFELDKKRSGLKIIQEKRGDIYVLSTNARVTLYYLLRNMFGYNVLTPLVADKNIEDISVPGLNNPVYVYHRSYEYIPTNIIFTKNMQVSPQLNIMIDGEELLDQLVLRMLSTTGKSISVAEPIQDGMLPNGDRVAATFRREVSASGSSVVIRRFSERPITILDLINSGTLSPELAAYLWYGMDLRMSVMSIGVTGAGKTTLLNAVLNLVKESMKIVSIEDIPEIRLAHTNWVQLYARPAYAGVGKEISLMDLLKLSLRYRPDIIVVGEIRGQEAYVLFQAISTGHGGATTFHAYNTDSAIKRLMNEPLNIPQEWIPMMNIIMTIRRLPVYIGEKIVLRRRVVAVDEIVSWNDYRRVSSWDPKSDAFTINLDAARVLKNRIEEAGLNLDDVKREMERRALFLKLLASSREIIQNEESYKLVKSYIIKYSLKPEEALKEAQAMARTKTIELKE</sequence>
<name>A0A157T4A7_SACSO</name>
<dbReference type="EMBL" id="LT549890">
    <property type="protein sequence ID" value="SAI86070.1"/>
    <property type="molecule type" value="Genomic_DNA"/>
</dbReference>
<dbReference type="InterPro" id="IPR001482">
    <property type="entry name" value="T2SS/T4SS_dom"/>
</dbReference>
<dbReference type="PANTHER" id="PTHR30486:SF6">
    <property type="entry name" value="TYPE IV PILUS RETRACTATION ATPASE PILT"/>
    <property type="match status" value="1"/>
</dbReference>
<dbReference type="Gene3D" id="3.40.50.300">
    <property type="entry name" value="P-loop containing nucleotide triphosphate hydrolases"/>
    <property type="match status" value="1"/>
</dbReference>
<gene>
    <name evidence="3" type="ORF">SSOP1_2516</name>
</gene>
<feature type="domain" description="Bacterial type II secretion system protein E" evidence="2">
    <location>
        <begin position="249"/>
        <end position="437"/>
    </location>
</feature>
<dbReference type="Pfam" id="PF00437">
    <property type="entry name" value="T2SSE"/>
    <property type="match status" value="1"/>
</dbReference>
<dbReference type="InterPro" id="IPR050921">
    <property type="entry name" value="T4SS_GSP_E_ATPase"/>
</dbReference>
<dbReference type="PATRIC" id="fig|2287.9.peg.2643"/>
<dbReference type="SUPFAM" id="SSF52540">
    <property type="entry name" value="P-loop containing nucleoside triphosphate hydrolases"/>
    <property type="match status" value="1"/>
</dbReference>
<protein>
    <submittedName>
        <fullName evidence="3">Type II secretion system protein E</fullName>
    </submittedName>
</protein>
<accession>A0A157T4A7</accession>
<evidence type="ECO:0000313" key="3">
    <source>
        <dbReference type="EMBL" id="SAI86070.1"/>
    </source>
</evidence>
<dbReference type="InterPro" id="IPR027417">
    <property type="entry name" value="P-loop_NTPase"/>
</dbReference>
<reference evidence="4" key="1">
    <citation type="submission" date="2016-04" db="EMBL/GenBank/DDBJ databases">
        <authorList>
            <person name="Shah S.A."/>
            <person name="Garrett R.A."/>
        </authorList>
    </citation>
    <scope>NUCLEOTIDE SEQUENCE [LARGE SCALE GENOMIC DNA]</scope>
    <source>
        <strain evidence="4">ATCC 35091 / DSM 1616 / JCM 8930 / NBRC 15331 / P1</strain>
    </source>
</reference>
<proteinExistence type="inferred from homology"/>